<dbReference type="InterPro" id="IPR055352">
    <property type="entry name" value="CCD_aECM"/>
</dbReference>
<evidence type="ECO:0000256" key="1">
    <source>
        <dbReference type="SAM" id="MobiDB-lite"/>
    </source>
</evidence>
<reference evidence="4" key="1">
    <citation type="submission" date="2017-02" db="UniProtKB">
        <authorList>
            <consortium name="WormBaseParasite"/>
        </authorList>
    </citation>
    <scope>IDENTIFICATION</scope>
</reference>
<evidence type="ECO:0000313" key="4">
    <source>
        <dbReference type="WBParaSite" id="ALUE_0001620901-mRNA-1"/>
    </source>
</evidence>
<name>A0A0M3IDT4_ASCLU</name>
<feature type="region of interest" description="Disordered" evidence="1">
    <location>
        <begin position="254"/>
        <end position="354"/>
    </location>
</feature>
<dbReference type="WBParaSite" id="ALUE_0001620901-mRNA-1">
    <property type="protein sequence ID" value="ALUE_0001620901-mRNA-1"/>
    <property type="gene ID" value="ALUE_0001620901"/>
</dbReference>
<feature type="compositionally biased region" description="Low complexity" evidence="1">
    <location>
        <begin position="288"/>
        <end position="316"/>
    </location>
</feature>
<evidence type="ECO:0000259" key="2">
    <source>
        <dbReference type="Pfam" id="PF23626"/>
    </source>
</evidence>
<dbReference type="Proteomes" id="UP000036681">
    <property type="component" value="Unplaced"/>
</dbReference>
<feature type="compositionally biased region" description="Polar residues" evidence="1">
    <location>
        <begin position="327"/>
        <end position="350"/>
    </location>
</feature>
<feature type="domain" description="aECM cysteine-cradle" evidence="2">
    <location>
        <begin position="356"/>
        <end position="406"/>
    </location>
</feature>
<sequence>MKCIEEYVPLGETESAAINESISKNEFITKSLLPDIKMMGGKRKADERSKLFYPATKRFFKLQREMPWIFTALLLLTLTETIICDDRILSAYERRMKCIEEYVPLGETESAAINESISKNEFITKSLLPDIKMMGGKRKADERSKLFYPATKRKGFNSRQFADRHTKTVNDDDRDAEYGDDYNYEERFGQDLHHYMGIQENIQRKEHYVRNEDLIETIEEPFIAHLQQPNRQPKRRALSALPLTISVQKIPTIVKSKKRKAQQVPSQVNIHRSPEPLRSALRPHQHSLRIQSLSSSSKPEKSASSTTSHQRSSPSSLPLFSEKKDALSSSTSSQQINNVSTTRTTNASTKRSVKATPANCEKIKYFASTIALTNVQSWTRENCQFLRMYAPQASCDDIIAFVDSCYVGKD</sequence>
<organism evidence="3 4">
    <name type="scientific">Ascaris lumbricoides</name>
    <name type="common">Giant roundworm</name>
    <dbReference type="NCBI Taxonomy" id="6252"/>
    <lineage>
        <taxon>Eukaryota</taxon>
        <taxon>Metazoa</taxon>
        <taxon>Ecdysozoa</taxon>
        <taxon>Nematoda</taxon>
        <taxon>Chromadorea</taxon>
        <taxon>Rhabditida</taxon>
        <taxon>Spirurina</taxon>
        <taxon>Ascaridomorpha</taxon>
        <taxon>Ascaridoidea</taxon>
        <taxon>Ascarididae</taxon>
        <taxon>Ascaris</taxon>
    </lineage>
</organism>
<proteinExistence type="predicted"/>
<evidence type="ECO:0000313" key="3">
    <source>
        <dbReference type="Proteomes" id="UP000036681"/>
    </source>
</evidence>
<accession>A0A0M3IDT4</accession>
<dbReference type="PANTHER" id="PTHR37435:SF5">
    <property type="entry name" value="SECRETED PROTEIN"/>
    <property type="match status" value="1"/>
</dbReference>
<dbReference type="Pfam" id="PF23626">
    <property type="entry name" value="CCD_aECM"/>
    <property type="match status" value="1"/>
</dbReference>
<keyword evidence="3" id="KW-1185">Reference proteome</keyword>
<dbReference type="AlphaFoldDB" id="A0A0M3IDT4"/>
<protein>
    <submittedName>
        <fullName evidence="4">Ground-like domain-containing protein</fullName>
    </submittedName>
</protein>
<dbReference type="PANTHER" id="PTHR37435">
    <property type="entry name" value="PROTEIN CBG14344"/>
    <property type="match status" value="1"/>
</dbReference>